<accession>A0ABY2B964</accession>
<name>A0ABY2B964_9ACTN</name>
<evidence type="ECO:0000256" key="1">
    <source>
        <dbReference type="ARBA" id="ARBA00009437"/>
    </source>
</evidence>
<dbReference type="Proteomes" id="UP000295818">
    <property type="component" value="Unassembled WGS sequence"/>
</dbReference>
<keyword evidence="4" id="KW-0804">Transcription</keyword>
<dbReference type="PANTHER" id="PTHR30346:SF29">
    <property type="entry name" value="LYSR SUBSTRATE-BINDING"/>
    <property type="match status" value="1"/>
</dbReference>
<proteinExistence type="inferred from homology"/>
<dbReference type="RefSeq" id="WP_132195690.1">
    <property type="nucleotide sequence ID" value="NZ_SLWM01000026.1"/>
</dbReference>
<dbReference type="InterPro" id="IPR036388">
    <property type="entry name" value="WH-like_DNA-bd_sf"/>
</dbReference>
<dbReference type="InterPro" id="IPR036390">
    <property type="entry name" value="WH_DNA-bd_sf"/>
</dbReference>
<evidence type="ECO:0000256" key="3">
    <source>
        <dbReference type="ARBA" id="ARBA00023125"/>
    </source>
</evidence>
<dbReference type="GO" id="GO:0003677">
    <property type="term" value="F:DNA binding"/>
    <property type="evidence" value="ECO:0007669"/>
    <property type="project" value="UniProtKB-KW"/>
</dbReference>
<keyword evidence="2" id="KW-0805">Transcription regulation</keyword>
<gene>
    <name evidence="6" type="ORF">EV644_12630</name>
</gene>
<dbReference type="PROSITE" id="PS50931">
    <property type="entry name" value="HTH_LYSR"/>
    <property type="match status" value="1"/>
</dbReference>
<evidence type="ECO:0000313" key="6">
    <source>
        <dbReference type="EMBL" id="TCO12287.1"/>
    </source>
</evidence>
<dbReference type="InterPro" id="IPR000847">
    <property type="entry name" value="LysR_HTH_N"/>
</dbReference>
<protein>
    <submittedName>
        <fullName evidence="6">DNA-binding transcriptional LysR family regulator</fullName>
    </submittedName>
</protein>
<dbReference type="Pfam" id="PF00126">
    <property type="entry name" value="HTH_1"/>
    <property type="match status" value="1"/>
</dbReference>
<keyword evidence="3 6" id="KW-0238">DNA-binding</keyword>
<dbReference type="PANTHER" id="PTHR30346">
    <property type="entry name" value="TRANSCRIPTIONAL DUAL REGULATOR HCAR-RELATED"/>
    <property type="match status" value="1"/>
</dbReference>
<dbReference type="Pfam" id="PF03466">
    <property type="entry name" value="LysR_substrate"/>
    <property type="match status" value="1"/>
</dbReference>
<feature type="domain" description="HTH lysR-type" evidence="5">
    <location>
        <begin position="2"/>
        <end position="59"/>
    </location>
</feature>
<dbReference type="SUPFAM" id="SSF46785">
    <property type="entry name" value="Winged helix' DNA-binding domain"/>
    <property type="match status" value="1"/>
</dbReference>
<sequence>MLDLRRLRLLRELDARGTVHGAARALGYTPSAISQQLTVLEREAGAKLLERTGRNVRLTDAGRVLVRHAATLLDGMEAAEAEVAAIAAGHPAGVVRVSAFQSAFLRIVAPAVAALARSHPDIRVEVTEAEVEESVPALRLRQLDAVVGDEYSGQPRPVHSDLIRESLVREQVRVVLPETHPQASQSRVRMAQLADARWAACQPGTGHREMQIRACRELGGFEPDLRYASDDFLILVELVRTAGACALLPDLVVGYGTPGVAVRSFAEGAIDREVFLLTRATRTPAVEAVAAALHQATP</sequence>
<dbReference type="Gene3D" id="1.10.10.10">
    <property type="entry name" value="Winged helix-like DNA-binding domain superfamily/Winged helix DNA-binding domain"/>
    <property type="match status" value="1"/>
</dbReference>
<evidence type="ECO:0000259" key="5">
    <source>
        <dbReference type="PROSITE" id="PS50931"/>
    </source>
</evidence>
<comment type="similarity">
    <text evidence="1">Belongs to the LysR transcriptional regulatory family.</text>
</comment>
<organism evidence="6 7">
    <name type="scientific">Kribbella orskensis</name>
    <dbReference type="NCBI Taxonomy" id="2512216"/>
    <lineage>
        <taxon>Bacteria</taxon>
        <taxon>Bacillati</taxon>
        <taxon>Actinomycetota</taxon>
        <taxon>Actinomycetes</taxon>
        <taxon>Propionibacteriales</taxon>
        <taxon>Kribbellaceae</taxon>
        <taxon>Kribbella</taxon>
    </lineage>
</organism>
<reference evidence="6 7" key="1">
    <citation type="journal article" date="2015" name="Stand. Genomic Sci.">
        <title>Genomic Encyclopedia of Bacterial and Archaeal Type Strains, Phase III: the genomes of soil and plant-associated and newly described type strains.</title>
        <authorList>
            <person name="Whitman W.B."/>
            <person name="Woyke T."/>
            <person name="Klenk H.P."/>
            <person name="Zhou Y."/>
            <person name="Lilburn T.G."/>
            <person name="Beck B.J."/>
            <person name="De Vos P."/>
            <person name="Vandamme P."/>
            <person name="Eisen J.A."/>
            <person name="Garrity G."/>
            <person name="Hugenholtz P."/>
            <person name="Kyrpides N.C."/>
        </authorList>
    </citation>
    <scope>NUCLEOTIDE SEQUENCE [LARGE SCALE GENOMIC DNA]</scope>
    <source>
        <strain evidence="6 7">VKM Ac-2538</strain>
    </source>
</reference>
<evidence type="ECO:0000256" key="2">
    <source>
        <dbReference type="ARBA" id="ARBA00023015"/>
    </source>
</evidence>
<keyword evidence="7" id="KW-1185">Reference proteome</keyword>
<dbReference type="SUPFAM" id="SSF53850">
    <property type="entry name" value="Periplasmic binding protein-like II"/>
    <property type="match status" value="1"/>
</dbReference>
<dbReference type="EMBL" id="SLWM01000026">
    <property type="protein sequence ID" value="TCO12287.1"/>
    <property type="molecule type" value="Genomic_DNA"/>
</dbReference>
<evidence type="ECO:0000256" key="4">
    <source>
        <dbReference type="ARBA" id="ARBA00023163"/>
    </source>
</evidence>
<evidence type="ECO:0000313" key="7">
    <source>
        <dbReference type="Proteomes" id="UP000295818"/>
    </source>
</evidence>
<dbReference type="Gene3D" id="3.40.190.10">
    <property type="entry name" value="Periplasmic binding protein-like II"/>
    <property type="match status" value="2"/>
</dbReference>
<comment type="caution">
    <text evidence="6">The sequence shown here is derived from an EMBL/GenBank/DDBJ whole genome shotgun (WGS) entry which is preliminary data.</text>
</comment>
<dbReference type="InterPro" id="IPR005119">
    <property type="entry name" value="LysR_subst-bd"/>
</dbReference>